<evidence type="ECO:0000256" key="1">
    <source>
        <dbReference type="SAM" id="MobiDB-lite"/>
    </source>
</evidence>
<evidence type="ECO:0000313" key="3">
    <source>
        <dbReference type="Proteomes" id="UP000193411"/>
    </source>
</evidence>
<dbReference type="PANTHER" id="PTHR22146:SF8">
    <property type="entry name" value="PROTEIN FAM166B"/>
    <property type="match status" value="1"/>
</dbReference>
<reference evidence="2 3" key="1">
    <citation type="submission" date="2016-07" db="EMBL/GenBank/DDBJ databases">
        <title>Pervasive Adenine N6-methylation of Active Genes in Fungi.</title>
        <authorList>
            <consortium name="DOE Joint Genome Institute"/>
            <person name="Mondo S.J."/>
            <person name="Dannebaum R.O."/>
            <person name="Kuo R.C."/>
            <person name="Labutti K."/>
            <person name="Haridas S."/>
            <person name="Kuo A."/>
            <person name="Salamov A."/>
            <person name="Ahrendt S.R."/>
            <person name="Lipzen A."/>
            <person name="Sullivan W."/>
            <person name="Andreopoulos W.B."/>
            <person name="Clum A."/>
            <person name="Lindquist E."/>
            <person name="Daum C."/>
            <person name="Ramamoorthy G.K."/>
            <person name="Gryganskyi A."/>
            <person name="Culley D."/>
            <person name="Magnuson J.K."/>
            <person name="James T.Y."/>
            <person name="O'Malley M.A."/>
            <person name="Stajich J.E."/>
            <person name="Spatafora J.W."/>
            <person name="Visel A."/>
            <person name="Grigoriev I.V."/>
        </authorList>
    </citation>
    <scope>NUCLEOTIDE SEQUENCE [LARGE SCALE GENOMIC DNA]</scope>
    <source>
        <strain evidence="2 3">PL171</strain>
    </source>
</reference>
<dbReference type="OrthoDB" id="2019884at2759"/>
<feature type="region of interest" description="Disordered" evidence="1">
    <location>
        <begin position="289"/>
        <end position="324"/>
    </location>
</feature>
<proteinExistence type="predicted"/>
<name>A0A1Y2HG20_9FUNG</name>
<comment type="caution">
    <text evidence="2">The sequence shown here is derived from an EMBL/GenBank/DDBJ whole genome shotgun (WGS) entry which is preliminary data.</text>
</comment>
<dbReference type="PANTHER" id="PTHR22146">
    <property type="entry name" value="CAT EYE SYNDROME CRITICAL REGION PROTEIN 6"/>
    <property type="match status" value="1"/>
</dbReference>
<organism evidence="2 3">
    <name type="scientific">Catenaria anguillulae PL171</name>
    <dbReference type="NCBI Taxonomy" id="765915"/>
    <lineage>
        <taxon>Eukaryota</taxon>
        <taxon>Fungi</taxon>
        <taxon>Fungi incertae sedis</taxon>
        <taxon>Blastocladiomycota</taxon>
        <taxon>Blastocladiomycetes</taxon>
        <taxon>Blastocladiales</taxon>
        <taxon>Catenariaceae</taxon>
        <taxon>Catenaria</taxon>
    </lineage>
</organism>
<gene>
    <name evidence="2" type="ORF">BCR44DRAFT_1462464</name>
</gene>
<dbReference type="AlphaFoldDB" id="A0A1Y2HG20"/>
<accession>A0A1Y2HG20</accession>
<sequence>MNSANPIPATATSTNWRVHRGPINQYATVDDRFSFPPVPGYTGYVPRNREHFGRSYALTTLAALESFETLCASKSRLPPKVEALNAAGAADVHPTPGRPQPKWLNAAVKVHVPGSLDAVADVTIKRDEAVAQVPTGHRATMLQKRARAMELQEQCAQDHMFLPGYTGFIPRERQRFGEQYQKSATAAMAEFKAMDHNHNIHVDELEKIAKKGPNTLAHEAMAAAKAAAAANAANRSSNLTTTYAQQHQHHTRSAALDRSPFLRPIPGYTGYHRHHAQVVGGVRAMEGVGEQETGHQQSGSNASEGMPKKDLRIPAVVPNGGEHSFGRTSKECIHAFKDLQAKYPHEFAES</sequence>
<dbReference type="EMBL" id="MCFL01000035">
    <property type="protein sequence ID" value="ORZ33550.1"/>
    <property type="molecule type" value="Genomic_DNA"/>
</dbReference>
<feature type="compositionally biased region" description="Polar residues" evidence="1">
    <location>
        <begin position="294"/>
        <end position="303"/>
    </location>
</feature>
<keyword evidence="3" id="KW-1185">Reference proteome</keyword>
<dbReference type="Proteomes" id="UP000193411">
    <property type="component" value="Unassembled WGS sequence"/>
</dbReference>
<protein>
    <submittedName>
        <fullName evidence="2">Uncharacterized protein</fullName>
    </submittedName>
</protein>
<evidence type="ECO:0000313" key="2">
    <source>
        <dbReference type="EMBL" id="ORZ33550.1"/>
    </source>
</evidence>